<evidence type="ECO:0000256" key="2">
    <source>
        <dbReference type="ARBA" id="ARBA00022692"/>
    </source>
</evidence>
<organism evidence="6 7">
    <name type="scientific">Peiella sedimenti</name>
    <dbReference type="NCBI Taxonomy" id="3061083"/>
    <lineage>
        <taxon>Bacteria</taxon>
        <taxon>Pseudomonadati</taxon>
        <taxon>Pseudomonadota</taxon>
        <taxon>Alphaproteobacteria</taxon>
        <taxon>Caulobacterales</taxon>
        <taxon>Caulobacteraceae</taxon>
        <taxon>Peiella</taxon>
    </lineage>
</organism>
<comment type="caution">
    <text evidence="6">The sequence shown here is derived from an EMBL/GenBank/DDBJ whole genome shotgun (WGS) entry which is preliminary data.</text>
</comment>
<comment type="subcellular location">
    <subcellularLocation>
        <location evidence="1">Membrane</location>
    </subcellularLocation>
</comment>
<dbReference type="Proteomes" id="UP001169063">
    <property type="component" value="Unassembled WGS sequence"/>
</dbReference>
<dbReference type="EMBL" id="JAUKTR010000002">
    <property type="protein sequence ID" value="MDO1558791.1"/>
    <property type="molecule type" value="Genomic_DNA"/>
</dbReference>
<keyword evidence="2 5" id="KW-0812">Transmembrane</keyword>
<dbReference type="SUPFAM" id="SSF161084">
    <property type="entry name" value="MAPEG domain-like"/>
    <property type="match status" value="1"/>
</dbReference>
<protein>
    <submittedName>
        <fullName evidence="6">MAPEG family protein</fullName>
    </submittedName>
</protein>
<accession>A0ABT8SJN1</accession>
<evidence type="ECO:0000256" key="1">
    <source>
        <dbReference type="ARBA" id="ARBA00004370"/>
    </source>
</evidence>
<keyword evidence="4 5" id="KW-0472">Membrane</keyword>
<evidence type="ECO:0000256" key="5">
    <source>
        <dbReference type="SAM" id="Phobius"/>
    </source>
</evidence>
<dbReference type="PANTHER" id="PTHR35814">
    <property type="match status" value="1"/>
</dbReference>
<feature type="transmembrane region" description="Helical" evidence="5">
    <location>
        <begin position="110"/>
        <end position="131"/>
    </location>
</feature>
<reference evidence="6" key="1">
    <citation type="submission" date="2023-07" db="EMBL/GenBank/DDBJ databases">
        <title>Brevundimonas soil sp. nov., isolated from the soil of chemical plant.</title>
        <authorList>
            <person name="Wu N."/>
        </authorList>
    </citation>
    <scope>NUCLEOTIDE SEQUENCE</scope>
    <source>
        <strain evidence="6">XZ-24</strain>
    </source>
</reference>
<evidence type="ECO:0000313" key="6">
    <source>
        <dbReference type="EMBL" id="MDO1558791.1"/>
    </source>
</evidence>
<evidence type="ECO:0000256" key="4">
    <source>
        <dbReference type="ARBA" id="ARBA00023136"/>
    </source>
</evidence>
<gene>
    <name evidence="6" type="ORF">Q0812_05055</name>
</gene>
<dbReference type="InterPro" id="IPR023352">
    <property type="entry name" value="MAPEG-like_dom_sf"/>
</dbReference>
<feature type="transmembrane region" description="Helical" evidence="5">
    <location>
        <begin position="6"/>
        <end position="26"/>
    </location>
</feature>
<dbReference type="Gene3D" id="1.20.120.550">
    <property type="entry name" value="Membrane associated eicosanoid/glutathione metabolism-like domain"/>
    <property type="match status" value="1"/>
</dbReference>
<name>A0ABT8SJN1_9CAUL</name>
<dbReference type="RefSeq" id="WP_302109227.1">
    <property type="nucleotide sequence ID" value="NZ_JAUKTR010000002.1"/>
</dbReference>
<sequence>MYDLTAAKALALWAALHLVLLLLLSGRVVRLRRRHRVAIGDAGVPELTAAQRAFGNAAEYIGPTLGGLAALVLVNAPALLIHGVGALFFAGRVLHGYGMSQTVQPGRGRVLGMMLTYTALIALVASLVVYLI</sequence>
<evidence type="ECO:0000313" key="7">
    <source>
        <dbReference type="Proteomes" id="UP001169063"/>
    </source>
</evidence>
<dbReference type="PANTHER" id="PTHR35814:SF1">
    <property type="entry name" value="GLUTATHIONE S-TRANSFERASE-RELATED"/>
    <property type="match status" value="1"/>
</dbReference>
<feature type="transmembrane region" description="Helical" evidence="5">
    <location>
        <begin position="68"/>
        <end position="90"/>
    </location>
</feature>
<keyword evidence="3 5" id="KW-1133">Transmembrane helix</keyword>
<dbReference type="InterPro" id="IPR001129">
    <property type="entry name" value="Membr-assoc_MAPEG"/>
</dbReference>
<evidence type="ECO:0000256" key="3">
    <source>
        <dbReference type="ARBA" id="ARBA00022989"/>
    </source>
</evidence>
<keyword evidence="7" id="KW-1185">Reference proteome</keyword>
<proteinExistence type="predicted"/>
<dbReference type="Pfam" id="PF01124">
    <property type="entry name" value="MAPEG"/>
    <property type="match status" value="1"/>
</dbReference>